<evidence type="ECO:0000256" key="3">
    <source>
        <dbReference type="ARBA" id="ARBA00022989"/>
    </source>
</evidence>
<feature type="transmembrane region" description="Helical" evidence="5">
    <location>
        <begin position="418"/>
        <end position="437"/>
    </location>
</feature>
<dbReference type="AlphaFoldDB" id="A0A5S4F8B2"/>
<feature type="transmembrane region" description="Helical" evidence="5">
    <location>
        <begin position="443"/>
        <end position="461"/>
    </location>
</feature>
<feature type="transmembrane region" description="Helical" evidence="5">
    <location>
        <begin position="186"/>
        <end position="209"/>
    </location>
</feature>
<evidence type="ECO:0000256" key="4">
    <source>
        <dbReference type="ARBA" id="ARBA00023136"/>
    </source>
</evidence>
<feature type="transmembrane region" description="Helical" evidence="5">
    <location>
        <begin position="359"/>
        <end position="380"/>
    </location>
</feature>
<evidence type="ECO:0000313" key="7">
    <source>
        <dbReference type="Proteomes" id="UP000309128"/>
    </source>
</evidence>
<feature type="transmembrane region" description="Helical" evidence="5">
    <location>
        <begin position="37"/>
        <end position="58"/>
    </location>
</feature>
<dbReference type="GO" id="GO:0016020">
    <property type="term" value="C:membrane"/>
    <property type="evidence" value="ECO:0007669"/>
    <property type="project" value="UniProtKB-SubCell"/>
</dbReference>
<feature type="transmembrane region" description="Helical" evidence="5">
    <location>
        <begin position="64"/>
        <end position="86"/>
    </location>
</feature>
<dbReference type="PIRSF" id="PIRSF006060">
    <property type="entry name" value="AA_transporter"/>
    <property type="match status" value="1"/>
</dbReference>
<sequence length="474" mass="50098">MTLAQRLLRIKPTERIVAEGGHGEGGELRRTMSLWQLTLFSVGATLGTGIFVILGQAVPKAGPAVVLSFVLAAITALFSALSYAELAGTIPVSGSSYSYAYATLGELVAWICGWCLMLEYAVSVAAVSVGWGEYLNSFLRSLFGFTLPEAITRSPGQEGGVVNVTAILIVLLATWLLLYGASESAIANAIFVLIKVVVLLFFCAVAFTAFRTGNFAPFAPMGVAGITAAASQVFFSYIGFDAASTAGEEAKNPKRDLPLAIMLSLAIVTAIYVLVTVAAVGAMPWTQFDPETTEASLSYIADLATGATWPGLIVSFGAVIAIASVVLTVIFGQTRILFAMSRDGLIPRVFQRVNPRRQVPIANTLIVAAFISVLAGLVPLGQLAEATSIGTLFAFAIVNVGVLVLRYRSPELPRSFRVPLFPVTPVLGAVFCVLVMAGLAGVTWLAFGLWMLVGLVCYFLYGYGHSRLNAEVPG</sequence>
<comment type="caution">
    <text evidence="6">The sequence shown here is derived from an EMBL/GenBank/DDBJ whole genome shotgun (WGS) entry which is preliminary data.</text>
</comment>
<evidence type="ECO:0000256" key="1">
    <source>
        <dbReference type="ARBA" id="ARBA00004141"/>
    </source>
</evidence>
<evidence type="ECO:0000313" key="6">
    <source>
        <dbReference type="EMBL" id="TMR12518.1"/>
    </source>
</evidence>
<dbReference type="GO" id="GO:0015171">
    <property type="term" value="F:amino acid transmembrane transporter activity"/>
    <property type="evidence" value="ECO:0007669"/>
    <property type="project" value="TreeGrafter"/>
</dbReference>
<feature type="transmembrane region" description="Helical" evidence="5">
    <location>
        <begin position="215"/>
        <end position="238"/>
    </location>
</feature>
<organism evidence="6 7">
    <name type="scientific">Nonomuraea turkmeniaca</name>
    <dbReference type="NCBI Taxonomy" id="103838"/>
    <lineage>
        <taxon>Bacteria</taxon>
        <taxon>Bacillati</taxon>
        <taxon>Actinomycetota</taxon>
        <taxon>Actinomycetes</taxon>
        <taxon>Streptosporangiales</taxon>
        <taxon>Streptosporangiaceae</taxon>
        <taxon>Nonomuraea</taxon>
    </lineage>
</organism>
<accession>A0A5S4F8B2</accession>
<dbReference type="Pfam" id="PF13520">
    <property type="entry name" value="AA_permease_2"/>
    <property type="match status" value="1"/>
</dbReference>
<proteinExistence type="predicted"/>
<dbReference type="PANTHER" id="PTHR43243">
    <property type="entry name" value="INNER MEMBRANE TRANSPORTER YGJI-RELATED"/>
    <property type="match status" value="1"/>
</dbReference>
<comment type="subcellular location">
    <subcellularLocation>
        <location evidence="1">Membrane</location>
        <topology evidence="1">Multi-pass membrane protein</topology>
    </subcellularLocation>
</comment>
<dbReference type="RefSeq" id="WP_138670494.1">
    <property type="nucleotide sequence ID" value="NZ_VCKY01000134.1"/>
</dbReference>
<gene>
    <name evidence="6" type="ORF">ETD86_32610</name>
</gene>
<dbReference type="Gene3D" id="1.20.1740.10">
    <property type="entry name" value="Amino acid/polyamine transporter I"/>
    <property type="match status" value="1"/>
</dbReference>
<feature type="transmembrane region" description="Helical" evidence="5">
    <location>
        <begin position="160"/>
        <end position="179"/>
    </location>
</feature>
<dbReference type="InterPro" id="IPR002293">
    <property type="entry name" value="AA/rel_permease1"/>
</dbReference>
<feature type="transmembrane region" description="Helical" evidence="5">
    <location>
        <begin position="259"/>
        <end position="283"/>
    </location>
</feature>
<dbReference type="EMBL" id="VCKY01000134">
    <property type="protein sequence ID" value="TMR12518.1"/>
    <property type="molecule type" value="Genomic_DNA"/>
</dbReference>
<feature type="transmembrane region" description="Helical" evidence="5">
    <location>
        <begin position="107"/>
        <end position="131"/>
    </location>
</feature>
<feature type="transmembrane region" description="Helical" evidence="5">
    <location>
        <begin position="386"/>
        <end position="406"/>
    </location>
</feature>
<keyword evidence="7" id="KW-1185">Reference proteome</keyword>
<reference evidence="6 7" key="1">
    <citation type="submission" date="2019-05" db="EMBL/GenBank/DDBJ databases">
        <title>Draft genome sequence of Nonomuraea turkmeniaca DSM 43926.</title>
        <authorList>
            <person name="Saricaoglu S."/>
            <person name="Isik K."/>
        </authorList>
    </citation>
    <scope>NUCLEOTIDE SEQUENCE [LARGE SCALE GENOMIC DNA]</scope>
    <source>
        <strain evidence="6 7">DSM 43926</strain>
    </source>
</reference>
<keyword evidence="2 5" id="KW-0812">Transmembrane</keyword>
<evidence type="ECO:0000256" key="2">
    <source>
        <dbReference type="ARBA" id="ARBA00022692"/>
    </source>
</evidence>
<dbReference type="Proteomes" id="UP000309128">
    <property type="component" value="Unassembled WGS sequence"/>
</dbReference>
<dbReference type="OrthoDB" id="9762947at2"/>
<keyword evidence="3 5" id="KW-1133">Transmembrane helix</keyword>
<evidence type="ECO:0000256" key="5">
    <source>
        <dbReference type="SAM" id="Phobius"/>
    </source>
</evidence>
<dbReference type="PANTHER" id="PTHR43243:SF24">
    <property type="entry name" value="CATIONIC AMINO ACID TRANSPORT INTEGRAL MEMBRANE PROTEIN ROCE-RELATED"/>
    <property type="match status" value="1"/>
</dbReference>
<feature type="transmembrane region" description="Helical" evidence="5">
    <location>
        <begin position="312"/>
        <end position="338"/>
    </location>
</feature>
<keyword evidence="4 5" id="KW-0472">Membrane</keyword>
<name>A0A5S4F8B2_9ACTN</name>
<protein>
    <submittedName>
        <fullName evidence="6">Amino acid permease</fullName>
    </submittedName>
</protein>